<dbReference type="GO" id="GO:0005634">
    <property type="term" value="C:nucleus"/>
    <property type="evidence" value="ECO:0000318"/>
    <property type="project" value="GO_Central"/>
</dbReference>
<dbReference type="Pfam" id="PF04981">
    <property type="entry name" value="NMD3"/>
    <property type="match status" value="1"/>
</dbReference>
<feature type="domain" description="Nmd3 N-terminal" evidence="9">
    <location>
        <begin position="25"/>
        <end position="209"/>
    </location>
</feature>
<dbReference type="GO" id="GO:0070180">
    <property type="term" value="F:large ribosomal subunit rRNA binding"/>
    <property type="evidence" value="ECO:0007669"/>
    <property type="project" value="EnsemblFungi"/>
</dbReference>
<dbReference type="InterPro" id="IPR048899">
    <property type="entry name" value="NMD_SH3"/>
</dbReference>
<dbReference type="GeneID" id="7050519"/>
<feature type="domain" description="60S ribosomal export protein NMD3 SH3" evidence="11">
    <location>
        <begin position="236"/>
        <end position="283"/>
    </location>
</feature>
<sequence length="485" mass="55216">MEQGMVNAAGFSYIASESTQSTILCCQCGVPIPQNPAAMCLDCIKMSTDITEGIPRDGMLSYCRECERYLQPPNVWVAAQLESRELMAICLKKLRGLNQVRLIDASFIWTEPHSRRVKVKLTVQKEAFTNTILQQSMVVEYVVNYTQCPDCARTYTPHIWKACVQVRQKVLHKRTFLYLEQVILKNRAHLNTVNIKEAKDGIDFFTLSSSEELISKDIKSNTAHYKFTYSIEIVPICKDDLVCLPKPLAKAHGNISQLLLCTKVGTTIHFIDPLTLQTCEMLPTTYWHMPFPSLADIGELSEFIVADVDFLGPTNGKNVLADVELIKSSDGSTHMARTHLGALLSAGNTVLCYHMAITNFNNEIFDALKDNLIPDVIIVKKTYSNPKRRKNRFWKLKSIGIDQGELEPKKQDLERQERDYELFLRNLEEDPELRQNINLYKNDAYRPPADNEMEEDDEEIDDEEVPAISVDELLDDVESMHIADE</sequence>
<keyword evidence="14" id="KW-1185">Reference proteome</keyword>
<protein>
    <recommendedName>
        <fullName evidence="2 7">60S ribosomal export protein NMD3</fullName>
    </recommendedName>
</protein>
<dbReference type="EMBL" id="KE651167">
    <property type="protein sequence ID" value="EEB08716.2"/>
    <property type="molecule type" value="Genomic_DNA"/>
</dbReference>
<dbReference type="OMA" id="VILVRKH"/>
<dbReference type="Pfam" id="PF21193">
    <property type="entry name" value="NMD_SH3"/>
    <property type="match status" value="1"/>
</dbReference>
<dbReference type="GO" id="GO:0005737">
    <property type="term" value="C:cytoplasm"/>
    <property type="evidence" value="ECO:0000318"/>
    <property type="project" value="GO_Central"/>
</dbReference>
<dbReference type="STRING" id="402676.B6K5B2"/>
<organism evidence="12 14">
    <name type="scientific">Schizosaccharomyces japonicus (strain yFS275 / FY16936)</name>
    <name type="common">Fission yeast</name>
    <dbReference type="NCBI Taxonomy" id="402676"/>
    <lineage>
        <taxon>Eukaryota</taxon>
        <taxon>Fungi</taxon>
        <taxon>Dikarya</taxon>
        <taxon>Ascomycota</taxon>
        <taxon>Taphrinomycotina</taxon>
        <taxon>Schizosaccharomycetes</taxon>
        <taxon>Schizosaccharomycetales</taxon>
        <taxon>Schizosaccharomycetaceae</taxon>
        <taxon>Schizosaccharomyces</taxon>
    </lineage>
</organism>
<evidence type="ECO:0000256" key="5">
    <source>
        <dbReference type="ARBA" id="ARBA00022927"/>
    </source>
</evidence>
<dbReference type="Proteomes" id="UP000001744">
    <property type="component" value="Unassembled WGS sequence"/>
</dbReference>
<dbReference type="GO" id="GO:0000055">
    <property type="term" value="P:ribosomal large subunit export from nucleus"/>
    <property type="evidence" value="ECO:0000318"/>
    <property type="project" value="GO_Central"/>
</dbReference>
<dbReference type="RefSeq" id="XP_002175009.2">
    <property type="nucleotide sequence ID" value="XM_002174973.2"/>
</dbReference>
<feature type="domain" description="60S ribosomal export protein NMD3 OB-fold" evidence="10">
    <location>
        <begin position="300"/>
        <end position="381"/>
    </location>
</feature>
<dbReference type="OrthoDB" id="203821at2759"/>
<comment type="function">
    <text evidence="7">Acts as an adapter for the XPO1/CRM1-mediated export of the 60S ribosomal subunit.</text>
</comment>
<gene>
    <name evidence="13" type="primary">nmd3</name>
    <name evidence="12" type="ORF">SJAG_03882</name>
</gene>
<dbReference type="GO" id="GO:0005829">
    <property type="term" value="C:cytosol"/>
    <property type="evidence" value="ECO:0007669"/>
    <property type="project" value="EnsemblFungi"/>
</dbReference>
<evidence type="ECO:0000256" key="7">
    <source>
        <dbReference type="RuleBase" id="RU364108"/>
    </source>
</evidence>
<keyword evidence="4 7" id="KW-0963">Cytoplasm</keyword>
<dbReference type="InterPro" id="IPR007064">
    <property type="entry name" value="Nmd3_N"/>
</dbReference>
<dbReference type="Pfam" id="PF21192">
    <property type="entry name" value="OB_NMD3"/>
    <property type="match status" value="1"/>
</dbReference>
<feature type="compositionally biased region" description="Acidic residues" evidence="8">
    <location>
        <begin position="451"/>
        <end position="464"/>
    </location>
</feature>
<evidence type="ECO:0000259" key="9">
    <source>
        <dbReference type="Pfam" id="PF04981"/>
    </source>
</evidence>
<dbReference type="VEuPathDB" id="FungiDB:SJAG_03882"/>
<accession>B6K5B2</accession>
<dbReference type="GO" id="GO:0015031">
    <property type="term" value="P:protein transport"/>
    <property type="evidence" value="ECO:0007669"/>
    <property type="project" value="UniProtKB-KW"/>
</dbReference>
<evidence type="ECO:0000256" key="2">
    <source>
        <dbReference type="ARBA" id="ARBA00017035"/>
    </source>
</evidence>
<dbReference type="AlphaFoldDB" id="B6K5B2"/>
<dbReference type="GO" id="GO:0043023">
    <property type="term" value="F:ribosomal large subunit binding"/>
    <property type="evidence" value="ECO:0000318"/>
    <property type="project" value="GO_Central"/>
</dbReference>
<proteinExistence type="inferred from homology"/>
<evidence type="ECO:0000256" key="6">
    <source>
        <dbReference type="ARBA" id="ARBA00023242"/>
    </source>
</evidence>
<comment type="similarity">
    <text evidence="1 7">Belongs to the NMD3 family.</text>
</comment>
<name>B6K5B2_SCHJY</name>
<evidence type="ECO:0000256" key="8">
    <source>
        <dbReference type="SAM" id="MobiDB-lite"/>
    </source>
</evidence>
<reference evidence="12 14" key="1">
    <citation type="journal article" date="2011" name="Science">
        <title>Comparative functional genomics of the fission yeasts.</title>
        <authorList>
            <person name="Rhind N."/>
            <person name="Chen Z."/>
            <person name="Yassour M."/>
            <person name="Thompson D.A."/>
            <person name="Haas B.J."/>
            <person name="Habib N."/>
            <person name="Wapinski I."/>
            <person name="Roy S."/>
            <person name="Lin M.F."/>
            <person name="Heiman D.I."/>
            <person name="Young S.K."/>
            <person name="Furuya K."/>
            <person name="Guo Y."/>
            <person name="Pidoux A."/>
            <person name="Chen H.M."/>
            <person name="Robbertse B."/>
            <person name="Goldberg J.M."/>
            <person name="Aoki K."/>
            <person name="Bayne E.H."/>
            <person name="Berlin A.M."/>
            <person name="Desjardins C.A."/>
            <person name="Dobbs E."/>
            <person name="Dukaj L."/>
            <person name="Fan L."/>
            <person name="FitzGerald M.G."/>
            <person name="French C."/>
            <person name="Gujja S."/>
            <person name="Hansen K."/>
            <person name="Keifenheim D."/>
            <person name="Levin J.Z."/>
            <person name="Mosher R.A."/>
            <person name="Mueller C.A."/>
            <person name="Pfiffner J."/>
            <person name="Priest M."/>
            <person name="Russ C."/>
            <person name="Smialowska A."/>
            <person name="Swoboda P."/>
            <person name="Sykes S.M."/>
            <person name="Vaughn M."/>
            <person name="Vengrova S."/>
            <person name="Yoder R."/>
            <person name="Zeng Q."/>
            <person name="Allshire R."/>
            <person name="Baulcombe D."/>
            <person name="Birren B.W."/>
            <person name="Brown W."/>
            <person name="Ekwall K."/>
            <person name="Kellis M."/>
            <person name="Leatherwood J."/>
            <person name="Levin H."/>
            <person name="Margalit H."/>
            <person name="Martienssen R."/>
            <person name="Nieduszynski C.A."/>
            <person name="Spatafora J.W."/>
            <person name="Friedman N."/>
            <person name="Dalgaard J.Z."/>
            <person name="Baumann P."/>
            <person name="Niki H."/>
            <person name="Regev A."/>
            <person name="Nusbaum C."/>
        </authorList>
    </citation>
    <scope>NUCLEOTIDE SEQUENCE [LARGE SCALE GENOMIC DNA]</scope>
    <source>
        <strain evidence="14">yFS275 / FY16936</strain>
    </source>
</reference>
<evidence type="ECO:0000313" key="13">
    <source>
        <dbReference type="JaponicusDB" id="SJAG_03882"/>
    </source>
</evidence>
<evidence type="ECO:0000259" key="10">
    <source>
        <dbReference type="Pfam" id="PF21192"/>
    </source>
</evidence>
<comment type="subcellular location">
    <subcellularLocation>
        <location evidence="7">Cytoplasm</location>
    </subcellularLocation>
    <subcellularLocation>
        <location evidence="7">Nucleus</location>
    </subcellularLocation>
</comment>
<feature type="region of interest" description="Disordered" evidence="8">
    <location>
        <begin position="443"/>
        <end position="464"/>
    </location>
</feature>
<evidence type="ECO:0000256" key="3">
    <source>
        <dbReference type="ARBA" id="ARBA00022448"/>
    </source>
</evidence>
<evidence type="ECO:0000256" key="4">
    <source>
        <dbReference type="ARBA" id="ARBA00022490"/>
    </source>
</evidence>
<keyword evidence="5 7" id="KW-0653">Protein transport</keyword>
<dbReference type="InterPro" id="IPR039768">
    <property type="entry name" value="Nmd3"/>
</dbReference>
<keyword evidence="6 7" id="KW-0539">Nucleus</keyword>
<evidence type="ECO:0000313" key="14">
    <source>
        <dbReference type="Proteomes" id="UP000001744"/>
    </source>
</evidence>
<dbReference type="JaponicusDB" id="SJAG_03882">
    <property type="gene designation" value="nmd3"/>
</dbReference>
<dbReference type="PANTHER" id="PTHR12746:SF2">
    <property type="entry name" value="60S RIBOSOMAL EXPORT PROTEIN NMD3"/>
    <property type="match status" value="1"/>
</dbReference>
<dbReference type="HOGENOM" id="CLU_027444_2_0_1"/>
<dbReference type="GO" id="GO:0030674">
    <property type="term" value="F:protein-macromolecule adaptor activity"/>
    <property type="evidence" value="ECO:0007669"/>
    <property type="project" value="EnsemblFungi"/>
</dbReference>
<keyword evidence="3 7" id="KW-0813">Transport</keyword>
<evidence type="ECO:0000313" key="12">
    <source>
        <dbReference type="EMBL" id="EEB08716.2"/>
    </source>
</evidence>
<dbReference type="InterPro" id="IPR048898">
    <property type="entry name" value="OB_NMD3"/>
</dbReference>
<evidence type="ECO:0000256" key="1">
    <source>
        <dbReference type="ARBA" id="ARBA00009794"/>
    </source>
</evidence>
<dbReference type="eggNOG" id="KOG2613">
    <property type="taxonomic scope" value="Eukaryota"/>
</dbReference>
<dbReference type="PANTHER" id="PTHR12746">
    <property type="entry name" value="NONSENSE-MEDIATED MRNA DECAY PROTEIN 3"/>
    <property type="match status" value="1"/>
</dbReference>
<evidence type="ECO:0000259" key="11">
    <source>
        <dbReference type="Pfam" id="PF21193"/>
    </source>
</evidence>